<name>A0A2P2NPB3_RHIMU</name>
<organism evidence="1">
    <name type="scientific">Rhizophora mucronata</name>
    <name type="common">Asiatic mangrove</name>
    <dbReference type="NCBI Taxonomy" id="61149"/>
    <lineage>
        <taxon>Eukaryota</taxon>
        <taxon>Viridiplantae</taxon>
        <taxon>Streptophyta</taxon>
        <taxon>Embryophyta</taxon>
        <taxon>Tracheophyta</taxon>
        <taxon>Spermatophyta</taxon>
        <taxon>Magnoliopsida</taxon>
        <taxon>eudicotyledons</taxon>
        <taxon>Gunneridae</taxon>
        <taxon>Pentapetalae</taxon>
        <taxon>rosids</taxon>
        <taxon>fabids</taxon>
        <taxon>Malpighiales</taxon>
        <taxon>Rhizophoraceae</taxon>
        <taxon>Rhizophora</taxon>
    </lineage>
</organism>
<protein>
    <submittedName>
        <fullName evidence="1">Uncharacterized protein</fullName>
    </submittedName>
</protein>
<sequence>MGKLDTESVSPSMPLNRLDRRIRIFSC</sequence>
<evidence type="ECO:0000313" key="1">
    <source>
        <dbReference type="EMBL" id="MBX44336.1"/>
    </source>
</evidence>
<dbReference type="EMBL" id="GGEC01063852">
    <property type="protein sequence ID" value="MBX44336.1"/>
    <property type="molecule type" value="Transcribed_RNA"/>
</dbReference>
<accession>A0A2P2NPB3</accession>
<dbReference type="AlphaFoldDB" id="A0A2P2NPB3"/>
<proteinExistence type="predicted"/>
<reference evidence="1" key="1">
    <citation type="submission" date="2018-02" db="EMBL/GenBank/DDBJ databases">
        <title>Rhizophora mucronata_Transcriptome.</title>
        <authorList>
            <person name="Meera S.P."/>
            <person name="Sreeshan A."/>
            <person name="Augustine A."/>
        </authorList>
    </citation>
    <scope>NUCLEOTIDE SEQUENCE</scope>
    <source>
        <tissue evidence="1">Leaf</tissue>
    </source>
</reference>